<feature type="binding site" evidence="14">
    <location>
        <position position="190"/>
    </location>
    <ligand>
        <name>Mg(2+)</name>
        <dbReference type="ChEBI" id="CHEBI:18420"/>
    </ligand>
</feature>
<dbReference type="InterPro" id="IPR005475">
    <property type="entry name" value="Transketolase-like_Pyr-bd"/>
</dbReference>
<dbReference type="GO" id="GO:0046872">
    <property type="term" value="F:metal ion binding"/>
    <property type="evidence" value="ECO:0007669"/>
    <property type="project" value="UniProtKB-KW"/>
</dbReference>
<dbReference type="CDD" id="cd07033">
    <property type="entry name" value="TPP_PYR_DXS_TK_like"/>
    <property type="match status" value="1"/>
</dbReference>
<feature type="binding site" evidence="14">
    <location>
        <position position="160"/>
    </location>
    <ligand>
        <name>Mg(2+)</name>
        <dbReference type="ChEBI" id="CHEBI:18420"/>
    </ligand>
</feature>
<dbReference type="GO" id="GO:0004802">
    <property type="term" value="F:transketolase activity"/>
    <property type="evidence" value="ECO:0007669"/>
    <property type="project" value="UniProtKB-UniRule"/>
</dbReference>
<feature type="binding site" evidence="13">
    <location>
        <position position="266"/>
    </location>
    <ligand>
        <name>thiamine diphosphate</name>
        <dbReference type="ChEBI" id="CHEBI:58937"/>
    </ligand>
</feature>
<feature type="binding site" evidence="14">
    <location>
        <position position="192"/>
    </location>
    <ligand>
        <name>Mg(2+)</name>
        <dbReference type="ChEBI" id="CHEBI:18420"/>
    </ligand>
</feature>
<evidence type="ECO:0000313" key="19">
    <source>
        <dbReference type="EMBL" id="SMO62825.1"/>
    </source>
</evidence>
<evidence type="ECO:0000256" key="8">
    <source>
        <dbReference type="ARBA" id="ARBA00023052"/>
    </source>
</evidence>
<feature type="binding site" evidence="13">
    <location>
        <position position="161"/>
    </location>
    <ligand>
        <name>thiamine diphosphate</name>
        <dbReference type="ChEBI" id="CHEBI:58937"/>
    </ligand>
</feature>
<dbReference type="CDD" id="cd02012">
    <property type="entry name" value="TPP_TK"/>
    <property type="match status" value="1"/>
</dbReference>
<dbReference type="OrthoDB" id="8732661at2"/>
<dbReference type="NCBIfam" id="TIGR00232">
    <property type="entry name" value="tktlase_bact"/>
    <property type="match status" value="1"/>
</dbReference>
<dbReference type="Gene3D" id="3.40.50.920">
    <property type="match status" value="1"/>
</dbReference>
<protein>
    <recommendedName>
        <fullName evidence="4 10">Transketolase</fullName>
        <ecNumber evidence="3 10">2.2.1.1</ecNumber>
    </recommendedName>
</protein>
<evidence type="ECO:0000256" key="7">
    <source>
        <dbReference type="ARBA" id="ARBA00022842"/>
    </source>
</evidence>
<dbReference type="Gene3D" id="3.40.50.970">
    <property type="match status" value="2"/>
</dbReference>
<dbReference type="RefSeq" id="WP_142505241.1">
    <property type="nucleotide sequence ID" value="NZ_FXTI01000004.1"/>
</dbReference>
<dbReference type="InterPro" id="IPR005474">
    <property type="entry name" value="Transketolase_N"/>
</dbReference>
<name>A0A521CTS8_9BACL</name>
<proteinExistence type="inferred from homology"/>
<organism evidence="19 20">
    <name type="scientific">Melghirimyces algeriensis</name>
    <dbReference type="NCBI Taxonomy" id="910412"/>
    <lineage>
        <taxon>Bacteria</taxon>
        <taxon>Bacillati</taxon>
        <taxon>Bacillota</taxon>
        <taxon>Bacilli</taxon>
        <taxon>Bacillales</taxon>
        <taxon>Thermoactinomycetaceae</taxon>
        <taxon>Melghirimyces</taxon>
    </lineage>
</organism>
<dbReference type="SUPFAM" id="SSF52518">
    <property type="entry name" value="Thiamin diphosphate-binding fold (THDP-binding)"/>
    <property type="match status" value="2"/>
</dbReference>
<comment type="subunit">
    <text evidence="2 16">Homodimer.</text>
</comment>
<comment type="cofactor">
    <cofactor evidence="16">
        <name>Mg(2+)</name>
        <dbReference type="ChEBI" id="CHEBI:18420"/>
    </cofactor>
    <cofactor evidence="16">
        <name>Ca(2+)</name>
        <dbReference type="ChEBI" id="CHEBI:29108"/>
    </cofactor>
    <cofactor evidence="16">
        <name>Mn(2+)</name>
        <dbReference type="ChEBI" id="CHEBI:29035"/>
    </cofactor>
    <cofactor evidence="16">
        <name>Co(2+)</name>
        <dbReference type="ChEBI" id="CHEBI:48828"/>
    </cofactor>
    <text evidence="16">Binds 1 Mg(2+) ion per subunit. Can also utilize other divalent metal cations, such as Ca(2+), Mn(2+) and Co(2+).</text>
</comment>
<dbReference type="InterPro" id="IPR005478">
    <property type="entry name" value="Transketolase_bac-like"/>
</dbReference>
<evidence type="ECO:0000256" key="6">
    <source>
        <dbReference type="ARBA" id="ARBA00022723"/>
    </source>
</evidence>
<dbReference type="InterPro" id="IPR009014">
    <property type="entry name" value="Transketo_C/PFOR_II"/>
</dbReference>
<feature type="binding site" evidence="12">
    <location>
        <position position="360"/>
    </location>
    <ligand>
        <name>substrate</name>
    </ligand>
</feature>
<evidence type="ECO:0000256" key="16">
    <source>
        <dbReference type="RuleBase" id="RU004996"/>
    </source>
</evidence>
<evidence type="ECO:0000256" key="10">
    <source>
        <dbReference type="NCBIfam" id="TIGR00232"/>
    </source>
</evidence>
<evidence type="ECO:0000256" key="5">
    <source>
        <dbReference type="ARBA" id="ARBA00022679"/>
    </source>
</evidence>
<evidence type="ECO:0000256" key="15">
    <source>
        <dbReference type="PIRSR" id="PIRSR605478-5"/>
    </source>
</evidence>
<keyword evidence="6 14" id="KW-0479">Metal-binding</keyword>
<keyword evidence="16" id="KW-0106">Calcium</keyword>
<feature type="binding site" evidence="12">
    <location>
        <position position="387"/>
    </location>
    <ligand>
        <name>substrate</name>
    </ligand>
</feature>
<feature type="binding site" evidence="13">
    <location>
        <position position="71"/>
    </location>
    <ligand>
        <name>thiamine diphosphate</name>
        <dbReference type="ChEBI" id="CHEBI:58937"/>
    </ligand>
</feature>
<feature type="binding site" evidence="13">
    <location>
        <begin position="119"/>
        <end position="121"/>
    </location>
    <ligand>
        <name>thiamine diphosphate</name>
        <dbReference type="ChEBI" id="CHEBI:58937"/>
    </ligand>
</feature>
<feature type="region of interest" description="Disordered" evidence="17">
    <location>
        <begin position="100"/>
        <end position="121"/>
    </location>
</feature>
<dbReference type="InterPro" id="IPR055152">
    <property type="entry name" value="Transketolase-like_C_2"/>
</dbReference>
<dbReference type="GO" id="GO:0005829">
    <property type="term" value="C:cytosol"/>
    <property type="evidence" value="ECO:0007669"/>
    <property type="project" value="TreeGrafter"/>
</dbReference>
<reference evidence="19 20" key="1">
    <citation type="submission" date="2017-05" db="EMBL/GenBank/DDBJ databases">
        <authorList>
            <person name="Varghese N."/>
            <person name="Submissions S."/>
        </authorList>
    </citation>
    <scope>NUCLEOTIDE SEQUENCE [LARGE SCALE GENOMIC DNA]</scope>
    <source>
        <strain evidence="19 20">DSM 45474</strain>
    </source>
</reference>
<dbReference type="AlphaFoldDB" id="A0A521CTS8"/>
<dbReference type="SUPFAM" id="SSF52922">
    <property type="entry name" value="TK C-terminal domain-like"/>
    <property type="match status" value="1"/>
</dbReference>
<feature type="binding site" evidence="12">
    <location>
        <position position="476"/>
    </location>
    <ligand>
        <name>substrate</name>
    </ligand>
</feature>
<dbReference type="SMART" id="SM00861">
    <property type="entry name" value="Transket_pyr"/>
    <property type="match status" value="1"/>
</dbReference>
<keyword evidence="5 16" id="KW-0808">Transferase</keyword>
<dbReference type="GO" id="GO:0006098">
    <property type="term" value="P:pentose-phosphate shunt"/>
    <property type="evidence" value="ECO:0007669"/>
    <property type="project" value="TreeGrafter"/>
</dbReference>
<evidence type="ECO:0000256" key="3">
    <source>
        <dbReference type="ARBA" id="ARBA00013152"/>
    </source>
</evidence>
<comment type="catalytic activity">
    <reaction evidence="9 16">
        <text>D-sedoheptulose 7-phosphate + D-glyceraldehyde 3-phosphate = aldehydo-D-ribose 5-phosphate + D-xylulose 5-phosphate</text>
        <dbReference type="Rhea" id="RHEA:10508"/>
        <dbReference type="ChEBI" id="CHEBI:57483"/>
        <dbReference type="ChEBI" id="CHEBI:57737"/>
        <dbReference type="ChEBI" id="CHEBI:58273"/>
        <dbReference type="ChEBI" id="CHEBI:59776"/>
        <dbReference type="EC" id="2.2.1.1"/>
    </reaction>
</comment>
<evidence type="ECO:0000259" key="18">
    <source>
        <dbReference type="SMART" id="SM00861"/>
    </source>
</evidence>
<dbReference type="PANTHER" id="PTHR43522:SF2">
    <property type="entry name" value="TRANSKETOLASE 1-RELATED"/>
    <property type="match status" value="1"/>
</dbReference>
<keyword evidence="7 14" id="KW-0460">Magnesium</keyword>
<feature type="site" description="Important for catalytic activity" evidence="15">
    <location>
        <position position="266"/>
    </location>
</feature>
<dbReference type="Pfam" id="PF22613">
    <property type="entry name" value="Transketolase_C_1"/>
    <property type="match status" value="1"/>
</dbReference>
<evidence type="ECO:0000256" key="14">
    <source>
        <dbReference type="PIRSR" id="PIRSR605478-4"/>
    </source>
</evidence>
<dbReference type="FunFam" id="3.40.50.970:FF:000004">
    <property type="entry name" value="Transketolase"/>
    <property type="match status" value="1"/>
</dbReference>
<feature type="site" description="Important for catalytic activity" evidence="15">
    <location>
        <position position="31"/>
    </location>
</feature>
<feature type="domain" description="Transketolase-like pyrimidine-binding" evidence="18">
    <location>
        <begin position="357"/>
        <end position="528"/>
    </location>
</feature>
<keyword evidence="8 13" id="KW-0786">Thiamine pyrophosphate</keyword>
<dbReference type="InterPro" id="IPR049557">
    <property type="entry name" value="Transketolase_CS"/>
</dbReference>
<feature type="binding site" evidence="12">
    <location>
        <position position="523"/>
    </location>
    <ligand>
        <name>substrate</name>
    </ligand>
</feature>
<dbReference type="FunFam" id="3.40.50.920:FF:000003">
    <property type="entry name" value="Transketolase"/>
    <property type="match status" value="1"/>
</dbReference>
<sequence length="670" mass="73221">MSNTSQSVEQLAVNTIRMLSIDGVEKAQSGHPGMPMGAAPMAYTLWSRFMKHNPKNPEWFNRDRFVLSAGHGSMLLYSLLHLFGYDLTMEDLKNFRQWGSQTPGHPEFGHTPGVESTTGPLGQGISNAVGMAMAEAHLAAVFNREGYPVIDHFTYSICGDGDLMEGVASEAASLAGHLQLGKLVVLYDSNDISLDGQTARSFTEDVQKRFEAYGWQVIRVEEENNLDAIADAIEKAQKETLRPTLIEVKTTIGYGSPNLAGTHEVHGKAIGSDEAAKVRKALDWKWEEPFYVPDNVREHFAQLKEKGIQVEKEWSTLFESYKQAHPDLGKRLESAIKGELPDDWDQALPTYEEGKEVATRTASGDALNALAKRVPNLFGGSADLASSNKTMLKGVGDFHPEDYSGRNIWFGVREHAMGAALNGMAYHGGLRPYGGTFLVFSDYLRGAIRLSALSGLPVLYILTHDSIAVGEDGPTHEPVEHIPSLRLIPNLKVFRPGDANETIAAYRYAMLNQDGPVAMALSRQNLPVLKGTAEKEHEVLKGGYILADDGKGHPDVILIATGSEVSLALEAKEELNKRGTTVRVVSMPCRELFDEQPEAYREAVLPPAVKARVAVEAAHPSGWEKYVGDEGKVIGIDTFGASAPGGLLMKKYGFTVKHVVEQVNKTLDNV</sequence>
<evidence type="ECO:0000256" key="2">
    <source>
        <dbReference type="ARBA" id="ARBA00011738"/>
    </source>
</evidence>
<dbReference type="EMBL" id="FXTI01000004">
    <property type="protein sequence ID" value="SMO62825.1"/>
    <property type="molecule type" value="Genomic_DNA"/>
</dbReference>
<dbReference type="PROSITE" id="PS00802">
    <property type="entry name" value="TRANSKETOLASE_2"/>
    <property type="match status" value="1"/>
</dbReference>
<feature type="binding site" evidence="12">
    <location>
        <position position="266"/>
    </location>
    <ligand>
        <name>substrate</name>
    </ligand>
</feature>
<feature type="active site" description="Proton donor" evidence="11">
    <location>
        <position position="414"/>
    </location>
</feature>
<dbReference type="InterPro" id="IPR033247">
    <property type="entry name" value="Transketolase_fam"/>
</dbReference>
<evidence type="ECO:0000256" key="4">
    <source>
        <dbReference type="ARBA" id="ARBA00016662"/>
    </source>
</evidence>
<evidence type="ECO:0000256" key="13">
    <source>
        <dbReference type="PIRSR" id="PIRSR605478-3"/>
    </source>
</evidence>
<feature type="binding site" evidence="13">
    <location>
        <position position="190"/>
    </location>
    <ligand>
        <name>thiamine diphosphate</name>
        <dbReference type="ChEBI" id="CHEBI:58937"/>
    </ligand>
</feature>
<dbReference type="Proteomes" id="UP000315636">
    <property type="component" value="Unassembled WGS sequence"/>
</dbReference>
<dbReference type="Pfam" id="PF02779">
    <property type="entry name" value="Transket_pyr"/>
    <property type="match status" value="1"/>
</dbReference>
<comment type="function">
    <text evidence="16">Catalyzes the transfer of a two-carbon ketol group from a ketose donor to an aldose acceptor, via a covalent intermediate with the cofactor thiamine pyrophosphate.</text>
</comment>
<feature type="binding site" evidence="12">
    <location>
        <position position="464"/>
    </location>
    <ligand>
        <name>substrate</name>
    </ligand>
</feature>
<gene>
    <name evidence="19" type="ORF">SAMN06264849_104176</name>
</gene>
<feature type="binding site" evidence="13">
    <location>
        <position position="440"/>
    </location>
    <ligand>
        <name>thiamine diphosphate</name>
        <dbReference type="ChEBI" id="CHEBI:58937"/>
    </ligand>
</feature>
<dbReference type="InterPro" id="IPR029061">
    <property type="entry name" value="THDP-binding"/>
</dbReference>
<comment type="similarity">
    <text evidence="1 16">Belongs to the transketolase family.</text>
</comment>
<comment type="cofactor">
    <cofactor evidence="14">
        <name>Mg(2+)</name>
        <dbReference type="ChEBI" id="CHEBI:18420"/>
    </cofactor>
    <text evidence="14">Binds 1 Mg(2+) ion per subunit. Can also utilize other divalent metal cations, such as Ca(2+), Mn(2+) and Co(2+).</text>
</comment>
<feature type="binding site" evidence="12">
    <location>
        <position position="31"/>
    </location>
    <ligand>
        <name>substrate</name>
    </ligand>
</feature>
<evidence type="ECO:0000256" key="12">
    <source>
        <dbReference type="PIRSR" id="PIRSR605478-2"/>
    </source>
</evidence>
<evidence type="ECO:0000256" key="11">
    <source>
        <dbReference type="PIRSR" id="PIRSR605478-1"/>
    </source>
</evidence>
<dbReference type="EC" id="2.2.1.1" evidence="3 10"/>
<dbReference type="PANTHER" id="PTHR43522">
    <property type="entry name" value="TRANSKETOLASE"/>
    <property type="match status" value="1"/>
</dbReference>
<evidence type="ECO:0000313" key="20">
    <source>
        <dbReference type="Proteomes" id="UP000315636"/>
    </source>
</evidence>
<dbReference type="InterPro" id="IPR020826">
    <property type="entry name" value="Transketolase_BS"/>
</dbReference>
<keyword evidence="20" id="KW-1185">Reference proteome</keyword>
<feature type="binding site" evidence="12">
    <location>
        <position position="472"/>
    </location>
    <ligand>
        <name>substrate</name>
    </ligand>
</feature>
<comment type="cofactor">
    <cofactor evidence="13">
        <name>thiamine diphosphate</name>
        <dbReference type="ChEBI" id="CHEBI:58937"/>
    </cofactor>
    <text evidence="13">Binds 1 thiamine pyrophosphate per subunit. During the reaction, the substrate forms a covalent intermediate with the cofactor.</text>
</comment>
<evidence type="ECO:0000256" key="9">
    <source>
        <dbReference type="ARBA" id="ARBA00049473"/>
    </source>
</evidence>
<dbReference type="PROSITE" id="PS00801">
    <property type="entry name" value="TRANSKETOLASE_1"/>
    <property type="match status" value="1"/>
</dbReference>
<dbReference type="FunFam" id="3.40.50.970:FF:000003">
    <property type="entry name" value="Transketolase"/>
    <property type="match status" value="1"/>
</dbReference>
<dbReference type="Pfam" id="PF00456">
    <property type="entry name" value="Transketolase_N"/>
    <property type="match status" value="1"/>
</dbReference>
<accession>A0A521CTS8</accession>
<evidence type="ECO:0000256" key="17">
    <source>
        <dbReference type="SAM" id="MobiDB-lite"/>
    </source>
</evidence>
<evidence type="ECO:0000256" key="1">
    <source>
        <dbReference type="ARBA" id="ARBA00007131"/>
    </source>
</evidence>